<feature type="transmembrane region" description="Helical" evidence="1">
    <location>
        <begin position="40"/>
        <end position="59"/>
    </location>
</feature>
<dbReference type="InterPro" id="IPR021401">
    <property type="entry name" value="DUF3040"/>
</dbReference>
<gene>
    <name evidence="2" type="ORF">GCM10010170_109770</name>
</gene>
<evidence type="ECO:0000313" key="3">
    <source>
        <dbReference type="Proteomes" id="UP001501444"/>
    </source>
</evidence>
<keyword evidence="1" id="KW-1133">Transmembrane helix</keyword>
<keyword evidence="1" id="KW-0812">Transmembrane</keyword>
<dbReference type="RefSeq" id="WP_344620765.1">
    <property type="nucleotide sequence ID" value="NZ_BAAARV010000142.1"/>
</dbReference>
<sequence>MLSESEQKRLADIEAALRSDTRFVNGFNRAMTRRITPRRVTSVVIAIAAVVGVIVGLAAGSVPGTVLGICALGVAGGVWTYRPAHSEPPAPSDVDING</sequence>
<evidence type="ECO:0000313" key="2">
    <source>
        <dbReference type="EMBL" id="GAA2395190.1"/>
    </source>
</evidence>
<dbReference type="Proteomes" id="UP001501444">
    <property type="component" value="Unassembled WGS sequence"/>
</dbReference>
<evidence type="ECO:0000256" key="1">
    <source>
        <dbReference type="SAM" id="Phobius"/>
    </source>
</evidence>
<reference evidence="3" key="1">
    <citation type="journal article" date="2019" name="Int. J. Syst. Evol. Microbiol.">
        <title>The Global Catalogue of Microorganisms (GCM) 10K type strain sequencing project: providing services to taxonomists for standard genome sequencing and annotation.</title>
        <authorList>
            <consortium name="The Broad Institute Genomics Platform"/>
            <consortium name="The Broad Institute Genome Sequencing Center for Infectious Disease"/>
            <person name="Wu L."/>
            <person name="Ma J."/>
        </authorList>
    </citation>
    <scope>NUCLEOTIDE SEQUENCE [LARGE SCALE GENOMIC DNA]</scope>
    <source>
        <strain evidence="3">JCM 3272</strain>
    </source>
</reference>
<comment type="caution">
    <text evidence="2">The sequence shown here is derived from an EMBL/GenBank/DDBJ whole genome shotgun (WGS) entry which is preliminary data.</text>
</comment>
<keyword evidence="1" id="KW-0472">Membrane</keyword>
<protein>
    <recommendedName>
        <fullName evidence="4">DUF3040 domain-containing protein</fullName>
    </recommendedName>
</protein>
<proteinExistence type="predicted"/>
<accession>A0ABP5VAC1</accession>
<keyword evidence="3" id="KW-1185">Reference proteome</keyword>
<organism evidence="2 3">
    <name type="scientific">Dactylosporangium salmoneum</name>
    <dbReference type="NCBI Taxonomy" id="53361"/>
    <lineage>
        <taxon>Bacteria</taxon>
        <taxon>Bacillati</taxon>
        <taxon>Actinomycetota</taxon>
        <taxon>Actinomycetes</taxon>
        <taxon>Micromonosporales</taxon>
        <taxon>Micromonosporaceae</taxon>
        <taxon>Dactylosporangium</taxon>
    </lineage>
</organism>
<evidence type="ECO:0008006" key="4">
    <source>
        <dbReference type="Google" id="ProtNLM"/>
    </source>
</evidence>
<dbReference type="Pfam" id="PF11239">
    <property type="entry name" value="DUF3040"/>
    <property type="match status" value="1"/>
</dbReference>
<dbReference type="EMBL" id="BAAARV010000142">
    <property type="protein sequence ID" value="GAA2395190.1"/>
    <property type="molecule type" value="Genomic_DNA"/>
</dbReference>
<name>A0ABP5VAC1_9ACTN</name>